<proteinExistence type="inferred from homology"/>
<evidence type="ECO:0000256" key="3">
    <source>
        <dbReference type="ARBA" id="ARBA00023125"/>
    </source>
</evidence>
<keyword evidence="2" id="KW-0346">Stress response</keyword>
<evidence type="ECO:0000256" key="6">
    <source>
        <dbReference type="SAM" id="MobiDB-lite"/>
    </source>
</evidence>
<name>A0ABU6V1G8_9FABA</name>
<evidence type="ECO:0000256" key="4">
    <source>
        <dbReference type="ARBA" id="ARBA00023242"/>
    </source>
</evidence>
<feature type="region of interest" description="Disordered" evidence="6">
    <location>
        <begin position="99"/>
        <end position="164"/>
    </location>
</feature>
<dbReference type="SMART" id="SM00415">
    <property type="entry name" value="HSF"/>
    <property type="match status" value="1"/>
</dbReference>
<dbReference type="PROSITE" id="PS00434">
    <property type="entry name" value="HSF_DOMAIN"/>
    <property type="match status" value="1"/>
</dbReference>
<dbReference type="SUPFAM" id="SSF46785">
    <property type="entry name" value="Winged helix' DNA-binding domain"/>
    <property type="match status" value="1"/>
</dbReference>
<dbReference type="PANTHER" id="PTHR10015:SF329">
    <property type="entry name" value="HEAT STRESS TRANSCRIPTION FACTOR B-1"/>
    <property type="match status" value="1"/>
</dbReference>
<comment type="caution">
    <text evidence="8">The sequence shown here is derived from an EMBL/GenBank/DDBJ whole genome shotgun (WGS) entry which is preliminary data.</text>
</comment>
<dbReference type="Pfam" id="PF00447">
    <property type="entry name" value="HSF_DNA-bind"/>
    <property type="match status" value="1"/>
</dbReference>
<feature type="region of interest" description="Disordered" evidence="6">
    <location>
        <begin position="253"/>
        <end position="282"/>
    </location>
</feature>
<sequence length="303" mass="33365">MSQRSVPAPFLTKTYDLVDNRSTDDVISWGESGNTFVVWKHADFAKDLLPNYFKHNNFSSFVRQLNTYGFRKIVPDKWEFANEHFKRGQKQLLSEIKRRKTAHPPPQPDKSGGDGNSLLNSGGDDMGSSSTSSPDSKNPGSVETTTTNTTAHHQCANLSSENEKLKKDNETLNCELARAKKQCDELVAFLTDSLKVSPDQIYHIMRQGKCGSTHGPVQSDDTLVDNDDEKVGEAAGPSNLKLFGVWLKQENHNNNHKRGRDGPMGFGGPPAKELKKTTSTSASVVDFGGSNVKVMMKSSKVCS</sequence>
<evidence type="ECO:0000256" key="5">
    <source>
        <dbReference type="RuleBase" id="RU004020"/>
    </source>
</evidence>
<dbReference type="InterPro" id="IPR036390">
    <property type="entry name" value="WH_DNA-bd_sf"/>
</dbReference>
<keyword evidence="3" id="KW-0238">DNA-binding</keyword>
<feature type="compositionally biased region" description="Low complexity" evidence="6">
    <location>
        <begin position="116"/>
        <end position="150"/>
    </location>
</feature>
<dbReference type="Proteomes" id="UP001341840">
    <property type="component" value="Unassembled WGS sequence"/>
</dbReference>
<dbReference type="PANTHER" id="PTHR10015">
    <property type="entry name" value="HEAT SHOCK TRANSCRIPTION FACTOR"/>
    <property type="match status" value="1"/>
</dbReference>
<dbReference type="InterPro" id="IPR000232">
    <property type="entry name" value="HSF_DNA-bd"/>
</dbReference>
<evidence type="ECO:0000313" key="9">
    <source>
        <dbReference type="Proteomes" id="UP001341840"/>
    </source>
</evidence>
<evidence type="ECO:0000256" key="1">
    <source>
        <dbReference type="ARBA" id="ARBA00004123"/>
    </source>
</evidence>
<evidence type="ECO:0000256" key="2">
    <source>
        <dbReference type="ARBA" id="ARBA00023016"/>
    </source>
</evidence>
<dbReference type="PRINTS" id="PR00056">
    <property type="entry name" value="HSFDOMAIN"/>
</dbReference>
<gene>
    <name evidence="8" type="ORF">PIB30_002398</name>
</gene>
<comment type="similarity">
    <text evidence="5">Belongs to the HSF family.</text>
</comment>
<reference evidence="8 9" key="1">
    <citation type="journal article" date="2023" name="Plants (Basel)">
        <title>Bridging the Gap: Combining Genomics and Transcriptomics Approaches to Understand Stylosanthes scabra, an Orphan Legume from the Brazilian Caatinga.</title>
        <authorList>
            <person name="Ferreira-Neto J.R.C."/>
            <person name="da Silva M.D."/>
            <person name="Binneck E."/>
            <person name="de Melo N.F."/>
            <person name="da Silva R.H."/>
            <person name="de Melo A.L.T.M."/>
            <person name="Pandolfi V."/>
            <person name="Bustamante F.O."/>
            <person name="Brasileiro-Vidal A.C."/>
            <person name="Benko-Iseppon A.M."/>
        </authorList>
    </citation>
    <scope>NUCLEOTIDE SEQUENCE [LARGE SCALE GENOMIC DNA]</scope>
    <source>
        <tissue evidence="8">Leaves</tissue>
    </source>
</reference>
<keyword evidence="9" id="KW-1185">Reference proteome</keyword>
<protein>
    <recommendedName>
        <fullName evidence="7">HSF-type DNA-binding domain-containing protein</fullName>
    </recommendedName>
</protein>
<feature type="domain" description="HSF-type DNA-binding" evidence="7">
    <location>
        <begin position="49"/>
        <end position="73"/>
    </location>
</feature>
<dbReference type="Gene3D" id="1.10.10.10">
    <property type="entry name" value="Winged helix-like DNA-binding domain superfamily/Winged helix DNA-binding domain"/>
    <property type="match status" value="1"/>
</dbReference>
<accession>A0ABU6V1G8</accession>
<keyword evidence="4" id="KW-0539">Nucleus</keyword>
<comment type="subcellular location">
    <subcellularLocation>
        <location evidence="1">Nucleus</location>
    </subcellularLocation>
</comment>
<evidence type="ECO:0000259" key="7">
    <source>
        <dbReference type="PROSITE" id="PS00434"/>
    </source>
</evidence>
<dbReference type="InterPro" id="IPR036388">
    <property type="entry name" value="WH-like_DNA-bd_sf"/>
</dbReference>
<dbReference type="EMBL" id="JASCZI010151039">
    <property type="protein sequence ID" value="MED6167430.1"/>
    <property type="molecule type" value="Genomic_DNA"/>
</dbReference>
<evidence type="ECO:0000313" key="8">
    <source>
        <dbReference type="EMBL" id="MED6167430.1"/>
    </source>
</evidence>
<organism evidence="8 9">
    <name type="scientific">Stylosanthes scabra</name>
    <dbReference type="NCBI Taxonomy" id="79078"/>
    <lineage>
        <taxon>Eukaryota</taxon>
        <taxon>Viridiplantae</taxon>
        <taxon>Streptophyta</taxon>
        <taxon>Embryophyta</taxon>
        <taxon>Tracheophyta</taxon>
        <taxon>Spermatophyta</taxon>
        <taxon>Magnoliopsida</taxon>
        <taxon>eudicotyledons</taxon>
        <taxon>Gunneridae</taxon>
        <taxon>Pentapetalae</taxon>
        <taxon>rosids</taxon>
        <taxon>fabids</taxon>
        <taxon>Fabales</taxon>
        <taxon>Fabaceae</taxon>
        <taxon>Papilionoideae</taxon>
        <taxon>50 kb inversion clade</taxon>
        <taxon>dalbergioids sensu lato</taxon>
        <taxon>Dalbergieae</taxon>
        <taxon>Pterocarpus clade</taxon>
        <taxon>Stylosanthes</taxon>
    </lineage>
</organism>